<dbReference type="EMBL" id="CAEZUR010000077">
    <property type="protein sequence ID" value="CAB4612748.1"/>
    <property type="molecule type" value="Genomic_DNA"/>
</dbReference>
<organism evidence="6">
    <name type="scientific">freshwater metagenome</name>
    <dbReference type="NCBI Taxonomy" id="449393"/>
    <lineage>
        <taxon>unclassified sequences</taxon>
        <taxon>metagenomes</taxon>
        <taxon>ecological metagenomes</taxon>
    </lineage>
</organism>
<dbReference type="PROSITE" id="PS50059">
    <property type="entry name" value="FKBP_PPIASE"/>
    <property type="match status" value="1"/>
</dbReference>
<keyword evidence="3" id="KW-0697">Rotamase</keyword>
<evidence type="ECO:0000313" key="6">
    <source>
        <dbReference type="EMBL" id="CAB4612748.1"/>
    </source>
</evidence>
<dbReference type="PANTHER" id="PTHR43811:SF19">
    <property type="entry name" value="39 KDA FK506-BINDING NUCLEAR PROTEIN"/>
    <property type="match status" value="1"/>
</dbReference>
<evidence type="ECO:0000256" key="2">
    <source>
        <dbReference type="ARBA" id="ARBA00013194"/>
    </source>
</evidence>
<proteinExistence type="predicted"/>
<gene>
    <name evidence="6" type="ORF">UFOPK1843_00942</name>
</gene>
<dbReference type="InterPro" id="IPR001179">
    <property type="entry name" value="PPIase_FKBP_dom"/>
</dbReference>
<name>A0A6J6HWB3_9ZZZZ</name>
<dbReference type="GO" id="GO:0003755">
    <property type="term" value="F:peptidyl-prolyl cis-trans isomerase activity"/>
    <property type="evidence" value="ECO:0007669"/>
    <property type="project" value="UniProtKB-KW"/>
</dbReference>
<feature type="domain" description="PPIase FKBP-type" evidence="5">
    <location>
        <begin position="222"/>
        <end position="308"/>
    </location>
</feature>
<dbReference type="SUPFAM" id="SSF54534">
    <property type="entry name" value="FKBP-like"/>
    <property type="match status" value="2"/>
</dbReference>
<dbReference type="InterPro" id="IPR046357">
    <property type="entry name" value="PPIase_dom_sf"/>
</dbReference>
<evidence type="ECO:0000256" key="3">
    <source>
        <dbReference type="ARBA" id="ARBA00023110"/>
    </source>
</evidence>
<dbReference type="PROSITE" id="PS51257">
    <property type="entry name" value="PROKAR_LIPOPROTEIN"/>
    <property type="match status" value="1"/>
</dbReference>
<dbReference type="Gene3D" id="3.10.50.40">
    <property type="match status" value="2"/>
</dbReference>
<keyword evidence="4" id="KW-0413">Isomerase</keyword>
<dbReference type="PANTHER" id="PTHR43811">
    <property type="entry name" value="FKBP-TYPE PEPTIDYL-PROLYL CIS-TRANS ISOMERASE FKPA"/>
    <property type="match status" value="1"/>
</dbReference>
<evidence type="ECO:0000259" key="5">
    <source>
        <dbReference type="PROSITE" id="PS50059"/>
    </source>
</evidence>
<sequence>MKKILASALIIVSAIALSGCTPNMYDGLKSSCGEFKSGKEIERVTVSEDLSKMPTVKFQTPIDSAKPKLQTTVIVEGQGPKITGGQFVTWEYAVFSGTDISEITKTAFDGTNSAQQMIPAKGDLCTALAGVREGSRIALLVPSEVAGTSSTGVPAAQIWVFDIKKVFLPRAIGSVKPAENGMPTVVRDVNGKPAVTIPKGDEPTEFRKAVVVEGSGDVVKKDQSVIVHYSGFLWDGTLFDSSWDSDPTTFVVSTSNVIPGFMKTLEGAKVGSQIIAVIPPDMAYGATGQGSVPANATLVFIVDILGIVK</sequence>
<evidence type="ECO:0000256" key="1">
    <source>
        <dbReference type="ARBA" id="ARBA00000971"/>
    </source>
</evidence>
<dbReference type="Pfam" id="PF00254">
    <property type="entry name" value="FKBP_C"/>
    <property type="match status" value="1"/>
</dbReference>
<protein>
    <recommendedName>
        <fullName evidence="2">peptidylprolyl isomerase</fullName>
        <ecNumber evidence="2">5.2.1.8</ecNumber>
    </recommendedName>
</protein>
<dbReference type="AlphaFoldDB" id="A0A6J6HWB3"/>
<comment type="catalytic activity">
    <reaction evidence="1">
        <text>[protein]-peptidylproline (omega=180) = [protein]-peptidylproline (omega=0)</text>
        <dbReference type="Rhea" id="RHEA:16237"/>
        <dbReference type="Rhea" id="RHEA-COMP:10747"/>
        <dbReference type="Rhea" id="RHEA-COMP:10748"/>
        <dbReference type="ChEBI" id="CHEBI:83833"/>
        <dbReference type="ChEBI" id="CHEBI:83834"/>
        <dbReference type="EC" id="5.2.1.8"/>
    </reaction>
</comment>
<reference evidence="6" key="1">
    <citation type="submission" date="2020-05" db="EMBL/GenBank/DDBJ databases">
        <authorList>
            <person name="Chiriac C."/>
            <person name="Salcher M."/>
            <person name="Ghai R."/>
            <person name="Kavagutti S V."/>
        </authorList>
    </citation>
    <scope>NUCLEOTIDE SEQUENCE</scope>
</reference>
<accession>A0A6J6HWB3</accession>
<evidence type="ECO:0000256" key="4">
    <source>
        <dbReference type="ARBA" id="ARBA00023235"/>
    </source>
</evidence>
<dbReference type="EC" id="5.2.1.8" evidence="2"/>